<dbReference type="PANTHER" id="PTHR43047:SF72">
    <property type="entry name" value="OSMOSENSING HISTIDINE PROTEIN KINASE SLN1"/>
    <property type="match status" value="1"/>
</dbReference>
<gene>
    <name evidence="10" type="ORF">IGS68_07515</name>
</gene>
<dbReference type="EMBL" id="CP067420">
    <property type="protein sequence ID" value="QQP91055.1"/>
    <property type="molecule type" value="Genomic_DNA"/>
</dbReference>
<dbReference type="Gene3D" id="1.10.287.130">
    <property type="match status" value="1"/>
</dbReference>
<keyword evidence="6" id="KW-0175">Coiled coil</keyword>
<dbReference type="Pfam" id="PF13426">
    <property type="entry name" value="PAS_9"/>
    <property type="match status" value="1"/>
</dbReference>
<dbReference type="SMART" id="SM00388">
    <property type="entry name" value="HisKA"/>
    <property type="match status" value="1"/>
</dbReference>
<feature type="domain" description="PAS" evidence="8">
    <location>
        <begin position="1"/>
        <end position="40"/>
    </location>
</feature>
<dbReference type="Pfam" id="PF12860">
    <property type="entry name" value="PAS_7"/>
    <property type="match status" value="1"/>
</dbReference>
<name>A0ABX7BBE2_9PROT</name>
<dbReference type="InterPro" id="IPR001610">
    <property type="entry name" value="PAC"/>
</dbReference>
<dbReference type="CDD" id="cd00130">
    <property type="entry name" value="PAS"/>
    <property type="match status" value="1"/>
</dbReference>
<accession>A0ABX7BBE2</accession>
<dbReference type="SMART" id="SM00086">
    <property type="entry name" value="PAC"/>
    <property type="match status" value="1"/>
</dbReference>
<dbReference type="Pfam" id="PF02518">
    <property type="entry name" value="HATPase_c"/>
    <property type="match status" value="1"/>
</dbReference>
<dbReference type="CDD" id="cd00082">
    <property type="entry name" value="HisKA"/>
    <property type="match status" value="1"/>
</dbReference>
<feature type="domain" description="Histidine kinase" evidence="7">
    <location>
        <begin position="400"/>
        <end position="624"/>
    </location>
</feature>
<dbReference type="SUPFAM" id="SSF55874">
    <property type="entry name" value="ATPase domain of HSP90 chaperone/DNA topoisomerase II/histidine kinase"/>
    <property type="match status" value="1"/>
</dbReference>
<dbReference type="PROSITE" id="PS50113">
    <property type="entry name" value="PAC"/>
    <property type="match status" value="1"/>
</dbReference>
<dbReference type="Pfam" id="PF00512">
    <property type="entry name" value="HisKA"/>
    <property type="match status" value="1"/>
</dbReference>
<feature type="coiled-coil region" evidence="6">
    <location>
        <begin position="345"/>
        <end position="379"/>
    </location>
</feature>
<sequence length="635" mass="70452">MTIADCTGADGVADLSEARVVYVNPAFTELTGYRPEEIAGLAPGFLPGIYPPRRELARIRRALGLGQAVRAELRGYAKDGREYWSDLTISPFQDVAGGRRLLLAVQRDVTARRLELDARRLELDALREANNRLQEAIDSVSQAITLWDPRGRLLLHNKRFRDLFAPNAHLIRPGVRFERLLRANVEAGLYGIEGEAEEWVQARLRCRGDSGVERDLTVTFADGRHFRVSEQKTPRGYMVAAWVDVTEIRRVEQRLRDAIESVSEGFVLWDAEQRLVLCNSRYRDLSPAGSGDACPAPDGVRLEGEYEQELPDGRWLLGSYRRTSEGGIVGIRTDITLLKQQELKLKTSEESLRVHVAELEEARSRLEAQTGALSELASRYLTARDNAEEASRIKSQFLAMMSHELRTPLNAIIGFSEMIETQALGPVGVRRYVEYARDVHTSGRHLLELINDILDMSKIEAGKYVLHRTEVDISSVVRRCTRMVRLRSDEAGIEIVEPGDGEMPAGGATVLADERALNQILLNLLSNAIKFTDRGGRVTVSTEVVADEMHVAVSDTGIGIAPEDLGRVGTPFEQIDNRHTRRHAGTGLGLALTRSLTEMHGGRIDIRSELGVGTRVCVILPLSGQRSPGNAPHQG</sequence>
<dbReference type="SUPFAM" id="SSF47384">
    <property type="entry name" value="Homodimeric domain of signal transducing histidine kinase"/>
    <property type="match status" value="1"/>
</dbReference>
<dbReference type="Proteomes" id="UP000595197">
    <property type="component" value="Chromosome"/>
</dbReference>
<evidence type="ECO:0000256" key="4">
    <source>
        <dbReference type="ARBA" id="ARBA00022679"/>
    </source>
</evidence>
<dbReference type="PROSITE" id="PS50109">
    <property type="entry name" value="HIS_KIN"/>
    <property type="match status" value="1"/>
</dbReference>
<evidence type="ECO:0000313" key="10">
    <source>
        <dbReference type="EMBL" id="QQP91055.1"/>
    </source>
</evidence>
<keyword evidence="5" id="KW-0418">Kinase</keyword>
<dbReference type="EC" id="2.7.13.3" evidence="2"/>
<evidence type="ECO:0000259" key="8">
    <source>
        <dbReference type="PROSITE" id="PS50112"/>
    </source>
</evidence>
<feature type="coiled-coil region" evidence="6">
    <location>
        <begin position="116"/>
        <end position="146"/>
    </location>
</feature>
<organism evidence="10 11">
    <name type="scientific">Skermanella cutis</name>
    <dbReference type="NCBI Taxonomy" id="2775420"/>
    <lineage>
        <taxon>Bacteria</taxon>
        <taxon>Pseudomonadati</taxon>
        <taxon>Pseudomonadota</taxon>
        <taxon>Alphaproteobacteria</taxon>
        <taxon>Rhodospirillales</taxon>
        <taxon>Azospirillaceae</taxon>
        <taxon>Skermanella</taxon>
    </lineage>
</organism>
<protein>
    <recommendedName>
        <fullName evidence="2">histidine kinase</fullName>
        <ecNumber evidence="2">2.7.13.3</ecNumber>
    </recommendedName>
</protein>
<keyword evidence="11" id="KW-1185">Reference proteome</keyword>
<dbReference type="PANTHER" id="PTHR43047">
    <property type="entry name" value="TWO-COMPONENT HISTIDINE PROTEIN KINASE"/>
    <property type="match status" value="1"/>
</dbReference>
<dbReference type="SMART" id="SM00387">
    <property type="entry name" value="HATPase_c"/>
    <property type="match status" value="1"/>
</dbReference>
<evidence type="ECO:0000256" key="5">
    <source>
        <dbReference type="ARBA" id="ARBA00022777"/>
    </source>
</evidence>
<keyword evidence="3" id="KW-0597">Phosphoprotein</keyword>
<dbReference type="NCBIfam" id="TIGR00229">
    <property type="entry name" value="sensory_box"/>
    <property type="match status" value="1"/>
</dbReference>
<evidence type="ECO:0000256" key="2">
    <source>
        <dbReference type="ARBA" id="ARBA00012438"/>
    </source>
</evidence>
<proteinExistence type="predicted"/>
<evidence type="ECO:0000259" key="9">
    <source>
        <dbReference type="PROSITE" id="PS50113"/>
    </source>
</evidence>
<dbReference type="PRINTS" id="PR00344">
    <property type="entry name" value="BCTRLSENSOR"/>
</dbReference>
<feature type="domain" description="PAC" evidence="9">
    <location>
        <begin position="69"/>
        <end position="121"/>
    </location>
</feature>
<dbReference type="SUPFAM" id="SSF55785">
    <property type="entry name" value="PYP-like sensor domain (PAS domain)"/>
    <property type="match status" value="3"/>
</dbReference>
<evidence type="ECO:0000259" key="7">
    <source>
        <dbReference type="PROSITE" id="PS50109"/>
    </source>
</evidence>
<dbReference type="InterPro" id="IPR000014">
    <property type="entry name" value="PAS"/>
</dbReference>
<reference evidence="10" key="1">
    <citation type="submission" date="2021-02" db="EMBL/GenBank/DDBJ databases">
        <title>Skermanella TT6 skin isolate.</title>
        <authorList>
            <person name="Lee K."/>
            <person name="Ganzorig M."/>
        </authorList>
    </citation>
    <scope>NUCLEOTIDE SEQUENCE</scope>
    <source>
        <strain evidence="10">TT6</strain>
    </source>
</reference>
<dbReference type="InterPro" id="IPR004358">
    <property type="entry name" value="Sig_transdc_His_kin-like_C"/>
</dbReference>
<evidence type="ECO:0000313" key="11">
    <source>
        <dbReference type="Proteomes" id="UP000595197"/>
    </source>
</evidence>
<evidence type="ECO:0000256" key="6">
    <source>
        <dbReference type="SAM" id="Coils"/>
    </source>
</evidence>
<dbReference type="InterPro" id="IPR005467">
    <property type="entry name" value="His_kinase_dom"/>
</dbReference>
<comment type="catalytic activity">
    <reaction evidence="1">
        <text>ATP + protein L-histidine = ADP + protein N-phospho-L-histidine.</text>
        <dbReference type="EC" id="2.7.13.3"/>
    </reaction>
</comment>
<dbReference type="InterPro" id="IPR036097">
    <property type="entry name" value="HisK_dim/P_sf"/>
</dbReference>
<dbReference type="PROSITE" id="PS50112">
    <property type="entry name" value="PAS"/>
    <property type="match status" value="1"/>
</dbReference>
<dbReference type="RefSeq" id="WP_201078576.1">
    <property type="nucleotide sequence ID" value="NZ_CP067420.1"/>
</dbReference>
<dbReference type="InterPro" id="IPR003594">
    <property type="entry name" value="HATPase_dom"/>
</dbReference>
<dbReference type="Gene3D" id="3.30.565.10">
    <property type="entry name" value="Histidine kinase-like ATPase, C-terminal domain"/>
    <property type="match status" value="1"/>
</dbReference>
<dbReference type="Gene3D" id="3.30.450.20">
    <property type="entry name" value="PAS domain"/>
    <property type="match status" value="2"/>
</dbReference>
<keyword evidence="4" id="KW-0808">Transferase</keyword>
<dbReference type="InterPro" id="IPR036890">
    <property type="entry name" value="HATPase_C_sf"/>
</dbReference>
<dbReference type="InterPro" id="IPR000700">
    <property type="entry name" value="PAS-assoc_C"/>
</dbReference>
<dbReference type="InterPro" id="IPR035965">
    <property type="entry name" value="PAS-like_dom_sf"/>
</dbReference>
<evidence type="ECO:0000256" key="3">
    <source>
        <dbReference type="ARBA" id="ARBA00022553"/>
    </source>
</evidence>
<dbReference type="SMART" id="SM00091">
    <property type="entry name" value="PAS"/>
    <property type="match status" value="3"/>
</dbReference>
<dbReference type="CDD" id="cd16922">
    <property type="entry name" value="HATPase_EvgS-ArcB-TorS-like"/>
    <property type="match status" value="1"/>
</dbReference>
<evidence type="ECO:0000256" key="1">
    <source>
        <dbReference type="ARBA" id="ARBA00000085"/>
    </source>
</evidence>
<dbReference type="InterPro" id="IPR003661">
    <property type="entry name" value="HisK_dim/P_dom"/>
</dbReference>